<organism evidence="1 2">
    <name type="scientific">Anaeromyxobacter dehalogenans (strain ATCC BAA-258 / DSM 21875 / 2CP-1)</name>
    <dbReference type="NCBI Taxonomy" id="455488"/>
    <lineage>
        <taxon>Bacteria</taxon>
        <taxon>Pseudomonadati</taxon>
        <taxon>Myxococcota</taxon>
        <taxon>Myxococcia</taxon>
        <taxon>Myxococcales</taxon>
        <taxon>Cystobacterineae</taxon>
        <taxon>Anaeromyxobacteraceae</taxon>
        <taxon>Anaeromyxobacter</taxon>
    </lineage>
</organism>
<evidence type="ECO:0000313" key="1">
    <source>
        <dbReference type="EMBL" id="ACL66488.1"/>
    </source>
</evidence>
<name>B8JG85_ANAD2</name>
<proteinExistence type="predicted"/>
<dbReference type="Proteomes" id="UP000007089">
    <property type="component" value="Chromosome"/>
</dbReference>
<gene>
    <name evidence="1" type="ordered locus">A2cp1_3153</name>
</gene>
<dbReference type="HOGENOM" id="CLU_214440_0_0_7"/>
<reference evidence="1" key="1">
    <citation type="submission" date="2009-01" db="EMBL/GenBank/DDBJ databases">
        <title>Complete sequence of Anaeromyxobacter dehalogenans 2CP-1.</title>
        <authorList>
            <consortium name="US DOE Joint Genome Institute"/>
            <person name="Lucas S."/>
            <person name="Copeland A."/>
            <person name="Lapidus A."/>
            <person name="Glavina del Rio T."/>
            <person name="Dalin E."/>
            <person name="Tice H."/>
            <person name="Bruce D."/>
            <person name="Goodwin L."/>
            <person name="Pitluck S."/>
            <person name="Saunders E."/>
            <person name="Brettin T."/>
            <person name="Detter J.C."/>
            <person name="Han C."/>
            <person name="Larimer F."/>
            <person name="Land M."/>
            <person name="Hauser L."/>
            <person name="Kyrpides N."/>
            <person name="Ovchinnikova G."/>
            <person name="Beliaev A.S."/>
            <person name="Richardson P."/>
        </authorList>
    </citation>
    <scope>NUCLEOTIDE SEQUENCE</scope>
    <source>
        <strain evidence="1">2CP-1</strain>
    </source>
</reference>
<evidence type="ECO:0000313" key="2">
    <source>
        <dbReference type="Proteomes" id="UP000007089"/>
    </source>
</evidence>
<dbReference type="RefSeq" id="WP_012527042.1">
    <property type="nucleotide sequence ID" value="NC_011891.1"/>
</dbReference>
<dbReference type="EMBL" id="CP001359">
    <property type="protein sequence ID" value="ACL66488.1"/>
    <property type="molecule type" value="Genomic_DNA"/>
</dbReference>
<sequence>MEIDPKAIVGALLLAALGVLATGPGLWSEKWGWGWLRRKDERGERER</sequence>
<dbReference type="AlphaFoldDB" id="B8JG85"/>
<protein>
    <submittedName>
        <fullName evidence="1">Uncharacterized protein</fullName>
    </submittedName>
</protein>
<keyword evidence="2" id="KW-1185">Reference proteome</keyword>
<accession>B8JG85</accession>
<dbReference type="KEGG" id="acp:A2cp1_3153"/>